<keyword evidence="2" id="KW-1185">Reference proteome</keyword>
<protein>
    <submittedName>
        <fullName evidence="1">Uncharacterized protein</fullName>
    </submittedName>
</protein>
<gene>
    <name evidence="1" type="ORF">ACJDT4_09350</name>
</gene>
<name>A0ABW8TDN9_9CLOT</name>
<accession>A0ABW8TDN9</accession>
<evidence type="ECO:0000313" key="1">
    <source>
        <dbReference type="EMBL" id="MFL0250624.1"/>
    </source>
</evidence>
<organism evidence="1 2">
    <name type="scientific">Clostridium neuense</name>
    <dbReference type="NCBI Taxonomy" id="1728934"/>
    <lineage>
        <taxon>Bacteria</taxon>
        <taxon>Bacillati</taxon>
        <taxon>Bacillota</taxon>
        <taxon>Clostridia</taxon>
        <taxon>Eubacteriales</taxon>
        <taxon>Clostridiaceae</taxon>
        <taxon>Clostridium</taxon>
    </lineage>
</organism>
<comment type="caution">
    <text evidence="1">The sequence shown here is derived from an EMBL/GenBank/DDBJ whole genome shotgun (WGS) entry which is preliminary data.</text>
</comment>
<proteinExistence type="predicted"/>
<sequence length="57" mass="6612">MSSYTKLENVGYVAVGSNEQFSFKDEESINDIKRIKKILNYIGKNADNLYINMFPLF</sequence>
<dbReference type="RefSeq" id="WP_406787289.1">
    <property type="nucleotide sequence ID" value="NZ_JBJIAA010000007.1"/>
</dbReference>
<reference evidence="1 2" key="1">
    <citation type="submission" date="2024-11" db="EMBL/GenBank/DDBJ databases">
        <authorList>
            <person name="Heng Y.C."/>
            <person name="Lim A.C.H."/>
            <person name="Lee J.K.Y."/>
            <person name="Kittelmann S."/>
        </authorList>
    </citation>
    <scope>NUCLEOTIDE SEQUENCE [LARGE SCALE GENOMIC DNA]</scope>
    <source>
        <strain evidence="1 2">WILCCON 0114</strain>
    </source>
</reference>
<dbReference type="EMBL" id="JBJIAA010000007">
    <property type="protein sequence ID" value="MFL0250624.1"/>
    <property type="molecule type" value="Genomic_DNA"/>
</dbReference>
<evidence type="ECO:0000313" key="2">
    <source>
        <dbReference type="Proteomes" id="UP001623592"/>
    </source>
</evidence>
<dbReference type="Proteomes" id="UP001623592">
    <property type="component" value="Unassembled WGS sequence"/>
</dbReference>